<sequence>MELSPPLASSSCPCIRVVQNGPVVLQHLVSVPSDSTSLKFPNVLCGSQCTSSEEETDNDSSENEGYLAAAAIKRSESERQPARMAEDSERRNVERSKSDRRQQLIEQNPTSPSKSDTLRSTDSASGGETLEERSSKEGSPTKEHPSPTKEKKKKKKFRIPSFSKKKNKESKESAI</sequence>
<reference evidence="2" key="1">
    <citation type="journal article" date="2023" name="G3 (Bethesda)">
        <title>A reference genome for the long-term kleptoplast-retaining sea slug Elysia crispata morphotype clarki.</title>
        <authorList>
            <person name="Eastman K.E."/>
            <person name="Pendleton A.L."/>
            <person name="Shaikh M.A."/>
            <person name="Suttiyut T."/>
            <person name="Ogas R."/>
            <person name="Tomko P."/>
            <person name="Gavelis G."/>
            <person name="Widhalm J.R."/>
            <person name="Wisecaver J.H."/>
        </authorList>
    </citation>
    <scope>NUCLEOTIDE SEQUENCE</scope>
    <source>
        <strain evidence="2">ECLA1</strain>
    </source>
</reference>
<feature type="region of interest" description="Disordered" evidence="1">
    <location>
        <begin position="47"/>
        <end position="175"/>
    </location>
</feature>
<comment type="caution">
    <text evidence="2">The sequence shown here is derived from an EMBL/GenBank/DDBJ whole genome shotgun (WGS) entry which is preliminary data.</text>
</comment>
<keyword evidence="3" id="KW-1185">Reference proteome</keyword>
<feature type="compositionally biased region" description="Basic residues" evidence="1">
    <location>
        <begin position="150"/>
        <end position="168"/>
    </location>
</feature>
<feature type="compositionally biased region" description="Basic and acidic residues" evidence="1">
    <location>
        <begin position="73"/>
        <end position="103"/>
    </location>
</feature>
<evidence type="ECO:0000256" key="1">
    <source>
        <dbReference type="SAM" id="MobiDB-lite"/>
    </source>
</evidence>
<evidence type="ECO:0000313" key="2">
    <source>
        <dbReference type="EMBL" id="KAK3789523.1"/>
    </source>
</evidence>
<name>A0AAE1E1L9_9GAST</name>
<dbReference type="EMBL" id="JAWDGP010001658">
    <property type="protein sequence ID" value="KAK3789523.1"/>
    <property type="molecule type" value="Genomic_DNA"/>
</dbReference>
<feature type="compositionally biased region" description="Basic and acidic residues" evidence="1">
    <location>
        <begin position="130"/>
        <end position="149"/>
    </location>
</feature>
<dbReference type="Proteomes" id="UP001283361">
    <property type="component" value="Unassembled WGS sequence"/>
</dbReference>
<gene>
    <name evidence="2" type="ORF">RRG08_004593</name>
</gene>
<protein>
    <submittedName>
        <fullName evidence="2">Uncharacterized protein</fullName>
    </submittedName>
</protein>
<dbReference type="AlphaFoldDB" id="A0AAE1E1L9"/>
<feature type="compositionally biased region" description="Polar residues" evidence="1">
    <location>
        <begin position="104"/>
        <end position="126"/>
    </location>
</feature>
<evidence type="ECO:0000313" key="3">
    <source>
        <dbReference type="Proteomes" id="UP001283361"/>
    </source>
</evidence>
<proteinExistence type="predicted"/>
<organism evidence="2 3">
    <name type="scientific">Elysia crispata</name>
    <name type="common">lettuce slug</name>
    <dbReference type="NCBI Taxonomy" id="231223"/>
    <lineage>
        <taxon>Eukaryota</taxon>
        <taxon>Metazoa</taxon>
        <taxon>Spiralia</taxon>
        <taxon>Lophotrochozoa</taxon>
        <taxon>Mollusca</taxon>
        <taxon>Gastropoda</taxon>
        <taxon>Heterobranchia</taxon>
        <taxon>Euthyneura</taxon>
        <taxon>Panpulmonata</taxon>
        <taxon>Sacoglossa</taxon>
        <taxon>Placobranchoidea</taxon>
        <taxon>Plakobranchidae</taxon>
        <taxon>Elysia</taxon>
    </lineage>
</organism>
<feature type="compositionally biased region" description="Acidic residues" evidence="1">
    <location>
        <begin position="52"/>
        <end position="62"/>
    </location>
</feature>
<accession>A0AAE1E1L9</accession>